<dbReference type="Gene3D" id="3.40.50.1820">
    <property type="entry name" value="alpha/beta hydrolase"/>
    <property type="match status" value="1"/>
</dbReference>
<evidence type="ECO:0000259" key="2">
    <source>
        <dbReference type="Pfam" id="PF12697"/>
    </source>
</evidence>
<proteinExistence type="predicted"/>
<dbReference type="PANTHER" id="PTHR37017">
    <property type="entry name" value="AB HYDROLASE-1 DOMAIN-CONTAINING PROTEIN-RELATED"/>
    <property type="match status" value="1"/>
</dbReference>
<dbReference type="GO" id="GO:0016746">
    <property type="term" value="F:acyltransferase activity"/>
    <property type="evidence" value="ECO:0007669"/>
    <property type="project" value="UniProtKB-KW"/>
</dbReference>
<gene>
    <name evidence="3" type="ORF">SaccyDRAFT_4591</name>
</gene>
<dbReference type="EMBL" id="CM001440">
    <property type="protein sequence ID" value="EHR63399.1"/>
    <property type="molecule type" value="Genomic_DNA"/>
</dbReference>
<dbReference type="eggNOG" id="COG1075">
    <property type="taxonomic scope" value="Bacteria"/>
</dbReference>
<sequence>MAPCSRPAFVLLPGAGSTPWYWHRVERRLRALDYGVVAVHLPCEDDTAGLAEYADTVVTTVGEERDVVVVAHSFGAFTAPLVCGRLPVRALVLVAPMIPVAGESGSEWWGRTGQPEAQRDSALRDGRDPDAEPGLRELFLHDLPDDLANAALRHGECEQSSTPFEQPWPAPAWPDVPTRVVAFRHDRLFPPTFQHRIAGERLAVTPDEVDGGHMAMLGNPVELTHLLVSYNP</sequence>
<feature type="domain" description="AB hydrolase-1" evidence="2">
    <location>
        <begin position="9"/>
        <end position="222"/>
    </location>
</feature>
<dbReference type="InterPro" id="IPR052897">
    <property type="entry name" value="Sec-Metab_Biosynth_Hydrolase"/>
</dbReference>
<dbReference type="RefSeq" id="WP_005459660.1">
    <property type="nucleotide sequence ID" value="NZ_CM001440.1"/>
</dbReference>
<keyword evidence="3" id="KW-0378">Hydrolase</keyword>
<dbReference type="AlphaFoldDB" id="H5XRB8"/>
<dbReference type="Pfam" id="PF12697">
    <property type="entry name" value="Abhydrolase_6"/>
    <property type="match status" value="1"/>
</dbReference>
<accession>H5XRB8</accession>
<dbReference type="GO" id="GO:0016787">
    <property type="term" value="F:hydrolase activity"/>
    <property type="evidence" value="ECO:0007669"/>
    <property type="project" value="UniProtKB-KW"/>
</dbReference>
<keyword evidence="3" id="KW-0012">Acyltransferase</keyword>
<keyword evidence="3" id="KW-0808">Transferase</keyword>
<organism evidence="3 4">
    <name type="scientific">Saccharomonospora cyanea NA-134</name>
    <dbReference type="NCBI Taxonomy" id="882082"/>
    <lineage>
        <taxon>Bacteria</taxon>
        <taxon>Bacillati</taxon>
        <taxon>Actinomycetota</taxon>
        <taxon>Actinomycetes</taxon>
        <taxon>Pseudonocardiales</taxon>
        <taxon>Pseudonocardiaceae</taxon>
        <taxon>Saccharomonospora</taxon>
    </lineage>
</organism>
<feature type="region of interest" description="Disordered" evidence="1">
    <location>
        <begin position="105"/>
        <end position="131"/>
    </location>
</feature>
<dbReference type="PANTHER" id="PTHR37017:SF11">
    <property type="entry name" value="ESTERASE_LIPASE_THIOESTERASE DOMAIN-CONTAINING PROTEIN"/>
    <property type="match status" value="1"/>
</dbReference>
<dbReference type="SUPFAM" id="SSF53474">
    <property type="entry name" value="alpha/beta-Hydrolases"/>
    <property type="match status" value="1"/>
</dbReference>
<keyword evidence="4" id="KW-1185">Reference proteome</keyword>
<evidence type="ECO:0000313" key="3">
    <source>
        <dbReference type="EMBL" id="EHR63399.1"/>
    </source>
</evidence>
<feature type="compositionally biased region" description="Basic and acidic residues" evidence="1">
    <location>
        <begin position="117"/>
        <end position="131"/>
    </location>
</feature>
<dbReference type="HOGENOM" id="CLU_046066_3_3_11"/>
<protein>
    <submittedName>
        <fullName evidence="3">Putative hydrolase or acyltransferase of alpha/beta superfamily</fullName>
    </submittedName>
</protein>
<dbReference type="STRING" id="882082.SaccyDRAFT_4591"/>
<dbReference type="InterPro" id="IPR000073">
    <property type="entry name" value="AB_hydrolase_1"/>
</dbReference>
<dbReference type="InterPro" id="IPR029058">
    <property type="entry name" value="AB_hydrolase_fold"/>
</dbReference>
<dbReference type="OrthoDB" id="9773549at2"/>
<reference evidence="3 4" key="1">
    <citation type="submission" date="2011-11" db="EMBL/GenBank/DDBJ databases">
        <title>The Noncontiguous Finished sequence of Saccharomonospora cyanea NA-134.</title>
        <authorList>
            <consortium name="US DOE Joint Genome Institute"/>
            <person name="Lucas S."/>
            <person name="Han J."/>
            <person name="Lapidus A."/>
            <person name="Cheng J.-F."/>
            <person name="Goodwin L."/>
            <person name="Pitluck S."/>
            <person name="Peters L."/>
            <person name="Ovchinnikova G."/>
            <person name="Lu M."/>
            <person name="Detter J.C."/>
            <person name="Han C."/>
            <person name="Tapia R."/>
            <person name="Land M."/>
            <person name="Hauser L."/>
            <person name="Kyrpides N."/>
            <person name="Ivanova N."/>
            <person name="Pagani I."/>
            <person name="Brambilla E.-M."/>
            <person name="Klenk H.-P."/>
            <person name="Woyke T."/>
        </authorList>
    </citation>
    <scope>NUCLEOTIDE SEQUENCE [LARGE SCALE GENOMIC DNA]</scope>
    <source>
        <strain evidence="3 4">NA-134</strain>
    </source>
</reference>
<dbReference type="Proteomes" id="UP000002791">
    <property type="component" value="Chromosome"/>
</dbReference>
<name>H5XRB8_9PSEU</name>
<evidence type="ECO:0000256" key="1">
    <source>
        <dbReference type="SAM" id="MobiDB-lite"/>
    </source>
</evidence>
<evidence type="ECO:0000313" key="4">
    <source>
        <dbReference type="Proteomes" id="UP000002791"/>
    </source>
</evidence>